<dbReference type="AlphaFoldDB" id="A2BD26"/>
<evidence type="ECO:0000313" key="2">
    <source>
        <dbReference type="EMBL" id="ABM68326.1"/>
    </source>
</evidence>
<dbReference type="InterPro" id="IPR038717">
    <property type="entry name" value="Tc1-like_DDE_dom"/>
</dbReference>
<reference evidence="2" key="1">
    <citation type="journal article" date="2004" name="Int. J. Syst. Evol. Microbiol.">
        <title>Classification of isolates from locations in Austria and Yellowstone National Park as Geobacillus tepidamans sp. nov.</title>
        <authorList>
            <person name="Schaffer C."/>
            <person name="Franck W.L."/>
            <person name="Scheberl A."/>
            <person name="Kosma P."/>
            <person name="McDermott T.R."/>
            <person name="Messner P."/>
        </authorList>
    </citation>
    <scope>NUCLEOTIDE SEQUENCE</scope>
    <source>
        <strain evidence="2">GS5-97</strain>
    </source>
</reference>
<organism evidence="2">
    <name type="scientific">Anoxybacteroides tepidamans</name>
    <dbReference type="NCBI Taxonomy" id="265948"/>
    <lineage>
        <taxon>Bacteria</taxon>
        <taxon>Bacillati</taxon>
        <taxon>Bacillota</taxon>
        <taxon>Bacilli</taxon>
        <taxon>Bacillales</taxon>
        <taxon>Anoxybacillaceae</taxon>
        <taxon>Anoxybacteroides</taxon>
    </lineage>
</organism>
<dbReference type="Pfam" id="PF13358">
    <property type="entry name" value="DDE_3"/>
    <property type="match status" value="1"/>
</dbReference>
<proteinExistence type="predicted"/>
<protein>
    <submittedName>
        <fullName evidence="2">Putative transposase</fullName>
    </submittedName>
</protein>
<dbReference type="Gene3D" id="3.30.420.10">
    <property type="entry name" value="Ribonuclease H-like superfamily/Ribonuclease H"/>
    <property type="match status" value="1"/>
</dbReference>
<reference evidence="2" key="2">
    <citation type="journal article" date="2005" name="Microbiology">
        <title>The structure of secondary cell wall polymers: how Gram-positive bacteria stick their cell walls together.</title>
        <authorList>
            <person name="Schaffer C."/>
            <person name="Messner P."/>
        </authorList>
    </citation>
    <scope>NUCLEOTIDE SEQUENCE</scope>
    <source>
        <strain evidence="2">GS5-97</strain>
    </source>
</reference>
<accession>A2BD26</accession>
<feature type="domain" description="Tc1-like transposase DDE" evidence="1">
    <location>
        <begin position="29"/>
        <end position="121"/>
    </location>
</feature>
<name>A2BD26_9BACL</name>
<dbReference type="InterPro" id="IPR036397">
    <property type="entry name" value="RNaseH_sf"/>
</dbReference>
<evidence type="ECO:0000259" key="1">
    <source>
        <dbReference type="Pfam" id="PF13358"/>
    </source>
</evidence>
<reference evidence="2" key="3">
    <citation type="journal article" date="2007" name="Glycobiology">
        <title>The dTDP-4-dehydro-6-deoxyglucose reductase encoding fcd gene is part of the surface layer glycoprotein glycosylation gene cluster of Geobacillus tepidamans GS5-97T.</title>
        <authorList>
            <person name="Zayni S."/>
            <person name="Steiner K."/>
            <person name="Pfostl A."/>
            <person name="Hofinger A."/>
            <person name="Kosma P."/>
            <person name="Schaffer C."/>
            <person name="Messner P."/>
        </authorList>
    </citation>
    <scope>NUCLEOTIDE SEQUENCE</scope>
    <source>
        <strain evidence="2">GS5-97</strain>
    </source>
</reference>
<sequence length="122" mass="14532">MPMKRNRKSLSKLHFQMLKKLLNGEISHILFQDESMIRDYQAIQKTWFVKGKQRIIPTFGKHQGVKLIGTLNYETGDVFWIEEERYDAETFLRFLQLVLERYPTGKIVMILDNARIHHAKLI</sequence>
<dbReference type="GO" id="GO:0003676">
    <property type="term" value="F:nucleic acid binding"/>
    <property type="evidence" value="ECO:0007669"/>
    <property type="project" value="InterPro"/>
</dbReference>
<reference evidence="2" key="4">
    <citation type="journal article" date="2008" name="Carbohydr. Res.">
        <title>S-layer nanoglycobiology of bacteria.</title>
        <authorList>
            <person name="Messner P."/>
            <person name="Steiner K."/>
            <person name="Zarschler K."/>
            <person name="Schaffer C."/>
        </authorList>
    </citation>
    <scope>NUCLEOTIDE SEQUENCE</scope>
    <source>
        <strain evidence="2">GS5-97</strain>
    </source>
</reference>
<dbReference type="EMBL" id="AY883421">
    <property type="protein sequence ID" value="ABM68326.1"/>
    <property type="molecule type" value="Genomic_DNA"/>
</dbReference>